<dbReference type="SUPFAM" id="SSF49265">
    <property type="entry name" value="Fibronectin type III"/>
    <property type="match status" value="2"/>
</dbReference>
<dbReference type="EMBL" id="JAGQHR010000012">
    <property type="protein sequence ID" value="MCA9726224.1"/>
    <property type="molecule type" value="Genomic_DNA"/>
</dbReference>
<dbReference type="InterPro" id="IPR011042">
    <property type="entry name" value="6-blade_b-propeller_TolB-like"/>
</dbReference>
<organism evidence="3 4">
    <name type="scientific">Eiseniibacteriota bacterium</name>
    <dbReference type="NCBI Taxonomy" id="2212470"/>
    <lineage>
        <taxon>Bacteria</taxon>
        <taxon>Candidatus Eiseniibacteriota</taxon>
    </lineage>
</organism>
<comment type="caution">
    <text evidence="3">The sequence shown here is derived from an EMBL/GenBank/DDBJ whole genome shotgun (WGS) entry which is preliminary data.</text>
</comment>
<dbReference type="CDD" id="cd00063">
    <property type="entry name" value="FN3"/>
    <property type="match status" value="3"/>
</dbReference>
<dbReference type="Gene3D" id="2.60.40.10">
    <property type="entry name" value="Immunoglobulins"/>
    <property type="match status" value="3"/>
</dbReference>
<evidence type="ECO:0000256" key="1">
    <source>
        <dbReference type="ARBA" id="ARBA00009820"/>
    </source>
</evidence>
<dbReference type="Pfam" id="PF07676">
    <property type="entry name" value="PD40"/>
    <property type="match status" value="4"/>
</dbReference>
<feature type="domain" description="Fibronectin type-III" evidence="2">
    <location>
        <begin position="252"/>
        <end position="361"/>
    </location>
</feature>
<reference evidence="3" key="2">
    <citation type="journal article" date="2021" name="Microbiome">
        <title>Successional dynamics and alternative stable states in a saline activated sludge microbial community over 9 years.</title>
        <authorList>
            <person name="Wang Y."/>
            <person name="Ye J."/>
            <person name="Ju F."/>
            <person name="Liu L."/>
            <person name="Boyd J.A."/>
            <person name="Deng Y."/>
            <person name="Parks D.H."/>
            <person name="Jiang X."/>
            <person name="Yin X."/>
            <person name="Woodcroft B.J."/>
            <person name="Tyson G.W."/>
            <person name="Hugenholtz P."/>
            <person name="Polz M.F."/>
            <person name="Zhang T."/>
        </authorList>
    </citation>
    <scope>NUCLEOTIDE SEQUENCE</scope>
    <source>
        <strain evidence="3">HKST-UBA01</strain>
    </source>
</reference>
<gene>
    <name evidence="3" type="ORF">KC729_00970</name>
</gene>
<dbReference type="InterPro" id="IPR011659">
    <property type="entry name" value="WD40"/>
</dbReference>
<evidence type="ECO:0000313" key="3">
    <source>
        <dbReference type="EMBL" id="MCA9726224.1"/>
    </source>
</evidence>
<dbReference type="InterPro" id="IPR036116">
    <property type="entry name" value="FN3_sf"/>
</dbReference>
<dbReference type="SMART" id="SM00060">
    <property type="entry name" value="FN3"/>
    <property type="match status" value="3"/>
</dbReference>
<dbReference type="InterPro" id="IPR003961">
    <property type="entry name" value="FN3_dom"/>
</dbReference>
<dbReference type="InterPro" id="IPR013783">
    <property type="entry name" value="Ig-like_fold"/>
</dbReference>
<dbReference type="PROSITE" id="PS51257">
    <property type="entry name" value="PROKAR_LIPOPROTEIN"/>
    <property type="match status" value="1"/>
</dbReference>
<dbReference type="Gene3D" id="2.120.10.30">
    <property type="entry name" value="TolB, C-terminal domain"/>
    <property type="match status" value="2"/>
</dbReference>
<sequence>MARLCWTIPVAFVLGCSSEGGTSPRSDTVAPGQVQDLVATRVTDDSVSLRWTAPGDDEFAGQASVYEIRYGTDALTEAEWEGGTPIERVPTPRAAGLEDRTGQGGLARGRWYFALRSADEELNWSSISNIATADLGDTIPPSAVTDLEVFGFEETNVTLTWTAPGDDGADGLATAYDLRRDQKPITEVGWEEATRVDPPPVPIEAGSSERFTVIGLSEGQRYFFALRAEDDSGNLAALSNLVVATTSRDTIPPATITDLEVTFEGGRNVNLRWTAPGNNGQQGQAARYDLRLDDDPITSDSWEQASPVAGLPPPGITGADESFTVTGLDLDRGYHFAIRTEDEFGNRSDVSNDVAAMTMSLVILTQSSGPRLVDSPDWEPNGSRIVFSGYVGDQRQLLWVHSTGGNAVQITYRPDGVYSPRWSTDGQRLVCIAQRNQFPTVFDEVAVLEAREGAVPVAISPIGRTGLRQSPVWSPDGSQVAYVWGEFSVPLLGKILLLDSSGGEPDTLVAEASHISGLSWAPDGGTIVFASDRDGNYDLWSVPLSGGGPTLLLSTPSFEVRPAHSRDGSEIAYVSDAGGSWDVWAIAATGGEPRQLTQLPDDELSPSWSPSGDAIAFVLTRGGVSDLAITYLR</sequence>
<protein>
    <submittedName>
        <fullName evidence="3">PD40 domain-containing protein</fullName>
    </submittedName>
</protein>
<comment type="similarity">
    <text evidence="1">Belongs to the TolB family.</text>
</comment>
<dbReference type="PANTHER" id="PTHR36842:SF1">
    <property type="entry name" value="PROTEIN TOLB"/>
    <property type="match status" value="1"/>
</dbReference>
<dbReference type="PANTHER" id="PTHR36842">
    <property type="entry name" value="PROTEIN TOLB HOMOLOG"/>
    <property type="match status" value="1"/>
</dbReference>
<evidence type="ECO:0000313" key="4">
    <source>
        <dbReference type="Proteomes" id="UP000697710"/>
    </source>
</evidence>
<reference evidence="3" key="1">
    <citation type="submission" date="2020-04" db="EMBL/GenBank/DDBJ databases">
        <authorList>
            <person name="Zhang T."/>
        </authorList>
    </citation>
    <scope>NUCLEOTIDE SEQUENCE</scope>
    <source>
        <strain evidence="3">HKST-UBA01</strain>
    </source>
</reference>
<dbReference type="SUPFAM" id="SSF82171">
    <property type="entry name" value="DPP6 N-terminal domain-like"/>
    <property type="match status" value="1"/>
</dbReference>
<dbReference type="PROSITE" id="PS50853">
    <property type="entry name" value="FN3"/>
    <property type="match status" value="2"/>
</dbReference>
<name>A0A956RNW8_UNCEI</name>
<dbReference type="AlphaFoldDB" id="A0A956RNW8"/>
<dbReference type="Proteomes" id="UP000697710">
    <property type="component" value="Unassembled WGS sequence"/>
</dbReference>
<feature type="domain" description="Fibronectin type-III" evidence="2">
    <location>
        <begin position="140"/>
        <end position="249"/>
    </location>
</feature>
<proteinExistence type="inferred from homology"/>
<evidence type="ECO:0000259" key="2">
    <source>
        <dbReference type="PROSITE" id="PS50853"/>
    </source>
</evidence>
<accession>A0A956RNW8</accession>